<accession>A0A519BG90</accession>
<comment type="subcellular location">
    <subcellularLocation>
        <location evidence="1">Membrane</location>
        <topology evidence="1">Multi-pass membrane protein</topology>
    </subcellularLocation>
</comment>
<feature type="transmembrane region" description="Helical" evidence="12">
    <location>
        <begin position="731"/>
        <end position="753"/>
    </location>
</feature>
<evidence type="ECO:0000256" key="3">
    <source>
        <dbReference type="ARBA" id="ARBA00022553"/>
    </source>
</evidence>
<evidence type="ECO:0000256" key="9">
    <source>
        <dbReference type="ARBA" id="ARBA00022967"/>
    </source>
</evidence>
<evidence type="ECO:0000259" key="13">
    <source>
        <dbReference type="SMART" id="SM00831"/>
    </source>
</evidence>
<dbReference type="InterPro" id="IPR023298">
    <property type="entry name" value="ATPase_P-typ_TM_dom_sf"/>
</dbReference>
<dbReference type="FunFam" id="3.40.50.1000:FF:000211">
    <property type="entry name" value="Plasma membrane ATPase"/>
    <property type="match status" value="1"/>
</dbReference>
<dbReference type="PRINTS" id="PR00120">
    <property type="entry name" value="HATPASE"/>
</dbReference>
<dbReference type="InterPro" id="IPR036412">
    <property type="entry name" value="HAD-like_sf"/>
</dbReference>
<feature type="transmembrane region" description="Helical" evidence="12">
    <location>
        <begin position="666"/>
        <end position="688"/>
    </location>
</feature>
<dbReference type="InterPro" id="IPR008250">
    <property type="entry name" value="ATPase_P-typ_transduc_dom_A_sf"/>
</dbReference>
<organism evidence="14 15">
    <name type="scientific">Acididesulfobacter guangdongensis</name>
    <dbReference type="NCBI Taxonomy" id="2597225"/>
    <lineage>
        <taxon>Bacteria</taxon>
        <taxon>Deltaproteobacteria</taxon>
        <taxon>Candidatus Acidulodesulfobacterales</taxon>
        <taxon>Candidatus Acididesulfobacter</taxon>
    </lineage>
</organism>
<keyword evidence="8" id="KW-0460">Magnesium</keyword>
<evidence type="ECO:0000256" key="7">
    <source>
        <dbReference type="ARBA" id="ARBA00022840"/>
    </source>
</evidence>
<dbReference type="SUPFAM" id="SSF81665">
    <property type="entry name" value="Calcium ATPase, transmembrane domain M"/>
    <property type="match status" value="1"/>
</dbReference>
<dbReference type="Gene3D" id="3.40.50.1000">
    <property type="entry name" value="HAD superfamily/HAD-like"/>
    <property type="match status" value="1"/>
</dbReference>
<evidence type="ECO:0000256" key="2">
    <source>
        <dbReference type="ARBA" id="ARBA00008804"/>
    </source>
</evidence>
<keyword evidence="9" id="KW-1278">Translocase</keyword>
<dbReference type="InterPro" id="IPR001757">
    <property type="entry name" value="P_typ_ATPase"/>
</dbReference>
<keyword evidence="4 12" id="KW-0812">Transmembrane</keyword>
<evidence type="ECO:0000256" key="5">
    <source>
        <dbReference type="ARBA" id="ARBA00022723"/>
    </source>
</evidence>
<keyword evidence="7" id="KW-0067">ATP-binding</keyword>
<dbReference type="PROSITE" id="PS00154">
    <property type="entry name" value="ATPASE_E1_E2"/>
    <property type="match status" value="1"/>
</dbReference>
<dbReference type="InterPro" id="IPR018303">
    <property type="entry name" value="ATPase_P-typ_P_site"/>
</dbReference>
<keyword evidence="6" id="KW-0547">Nucleotide-binding</keyword>
<dbReference type="Gene3D" id="3.40.1110.10">
    <property type="entry name" value="Calcium-transporting ATPase, cytoplasmic domain N"/>
    <property type="match status" value="1"/>
</dbReference>
<dbReference type="InterPro" id="IPR004014">
    <property type="entry name" value="ATPase_P-typ_cation-transptr_N"/>
</dbReference>
<sequence length="790" mass="86993">MINNEITKNPGSESLKSDAVQNIKGLTSEEAEKLLKQYGLNAIKEQKKGALLIFISKFWGPVSWMLEFTFIIELILGKYAEAYIIIGLILFNAIIAFTQENKANEALELLKQQLKIITRVLRDDKWIKLPAEQLVPGDVIHIRMGDLVPADTEIISGNVMVDQSSLTGESQPVDRDPGGTIYSGSVIKRGEATCKVIATGANSYFGKTAELIKSAKTKGHLEELIMKIVRYFIMIDGILVGAILIYAFIYKLNFGEILPFALILLVASIPVALPVTFTLATALASLELSKKGILVTHLSAIEDIASMEELCSDKTGTLTANTLTLSAFKSFQPFSDNELFSYAMAASDESDQDPIDMSIISYIKNNKIKIIELGKKLKFIPFDPQTKRSESIIEKLNDTQKIRVVKGSPIVISQIAHNSELISKESKNFEANGFRVLAVAMGNENDEKLTLVGLLGLSDPPREDSKQLLQELKDLGVRVRMVTGDTELTAKTIAAKIGLGQNICKRESFKNPSGCDVFAGVFPEDKFHLVQGLQKLKKITGMTGDGVNDAPALKQAEVGIAVSNATDVAKASASLILTKPGLENIVDAVKDGRMVYQRMLTYTLNKISKTFQVAFFLSLGLLIFGVFVTTPTLILILIFANDFVTMSLAEDNVIYSNKPDKWHIKLIVTASLIIAGAWLIYSFLVYIIGADVLNLSLPKIQTLVFLALVFSGQATVYLVRERRHFYKSRPGTYLMLATLGDLIAVTLMAYFGILMAPISLIYIASLLFGTFIYMVILDFIKFPLMKKLIS</sequence>
<dbReference type="SFLD" id="SFLDF00027">
    <property type="entry name" value="p-type_atpase"/>
    <property type="match status" value="1"/>
</dbReference>
<dbReference type="SFLD" id="SFLDS00003">
    <property type="entry name" value="Haloacid_Dehalogenase"/>
    <property type="match status" value="1"/>
</dbReference>
<dbReference type="EMBL" id="SGBC01000002">
    <property type="protein sequence ID" value="RZD16286.1"/>
    <property type="molecule type" value="Genomic_DNA"/>
</dbReference>
<protein>
    <submittedName>
        <fullName evidence="14">Plasma-membrane proton-efflux P-type ATPase</fullName>
    </submittedName>
</protein>
<evidence type="ECO:0000256" key="10">
    <source>
        <dbReference type="ARBA" id="ARBA00022989"/>
    </source>
</evidence>
<comment type="caution">
    <text evidence="14">The sequence shown here is derived from an EMBL/GenBank/DDBJ whole genome shotgun (WGS) entry which is preliminary data.</text>
</comment>
<evidence type="ECO:0000256" key="6">
    <source>
        <dbReference type="ARBA" id="ARBA00022741"/>
    </source>
</evidence>
<dbReference type="SUPFAM" id="SSF56784">
    <property type="entry name" value="HAD-like"/>
    <property type="match status" value="1"/>
</dbReference>
<dbReference type="NCBIfam" id="TIGR01647">
    <property type="entry name" value="ATPase-IIIA_H"/>
    <property type="match status" value="1"/>
</dbReference>
<evidence type="ECO:0000313" key="15">
    <source>
        <dbReference type="Proteomes" id="UP000316562"/>
    </source>
</evidence>
<dbReference type="PANTHER" id="PTHR42861">
    <property type="entry name" value="CALCIUM-TRANSPORTING ATPASE"/>
    <property type="match status" value="1"/>
</dbReference>
<keyword evidence="11 12" id="KW-0472">Membrane</keyword>
<dbReference type="FunFam" id="2.70.150.10:FF:000042">
    <property type="entry name" value="Plasma membrane ATPase"/>
    <property type="match status" value="1"/>
</dbReference>
<evidence type="ECO:0000313" key="14">
    <source>
        <dbReference type="EMBL" id="RZD16286.1"/>
    </source>
</evidence>
<evidence type="ECO:0000256" key="4">
    <source>
        <dbReference type="ARBA" id="ARBA00022692"/>
    </source>
</evidence>
<dbReference type="GO" id="GO:0008553">
    <property type="term" value="F:P-type proton-exporting transporter activity"/>
    <property type="evidence" value="ECO:0007669"/>
    <property type="project" value="InterPro"/>
</dbReference>
<evidence type="ECO:0000256" key="8">
    <source>
        <dbReference type="ARBA" id="ARBA00022842"/>
    </source>
</evidence>
<dbReference type="GO" id="GO:0046872">
    <property type="term" value="F:metal ion binding"/>
    <property type="evidence" value="ECO:0007669"/>
    <property type="project" value="UniProtKB-KW"/>
</dbReference>
<dbReference type="InterPro" id="IPR006534">
    <property type="entry name" value="P-type_ATPase_IIIA"/>
</dbReference>
<evidence type="ECO:0000256" key="12">
    <source>
        <dbReference type="SAM" id="Phobius"/>
    </source>
</evidence>
<dbReference type="SMART" id="SM00831">
    <property type="entry name" value="Cation_ATPase_N"/>
    <property type="match status" value="1"/>
</dbReference>
<dbReference type="InterPro" id="IPR023299">
    <property type="entry name" value="ATPase_P-typ_cyto_dom_N"/>
</dbReference>
<feature type="transmembrane region" description="Helical" evidence="12">
    <location>
        <begin position="82"/>
        <end position="98"/>
    </location>
</feature>
<dbReference type="InterPro" id="IPR023214">
    <property type="entry name" value="HAD_sf"/>
</dbReference>
<feature type="transmembrane region" description="Helical" evidence="12">
    <location>
        <begin position="228"/>
        <end position="249"/>
    </location>
</feature>
<keyword evidence="5" id="KW-0479">Metal-binding</keyword>
<dbReference type="GO" id="GO:0016887">
    <property type="term" value="F:ATP hydrolysis activity"/>
    <property type="evidence" value="ECO:0007669"/>
    <property type="project" value="InterPro"/>
</dbReference>
<dbReference type="InterPro" id="IPR059000">
    <property type="entry name" value="ATPase_P-type_domA"/>
</dbReference>
<dbReference type="GO" id="GO:0120029">
    <property type="term" value="P:proton export across plasma membrane"/>
    <property type="evidence" value="ECO:0007669"/>
    <property type="project" value="InterPro"/>
</dbReference>
<dbReference type="GO" id="GO:0016020">
    <property type="term" value="C:membrane"/>
    <property type="evidence" value="ECO:0007669"/>
    <property type="project" value="UniProtKB-SubCell"/>
</dbReference>
<evidence type="ECO:0000256" key="1">
    <source>
        <dbReference type="ARBA" id="ARBA00004141"/>
    </source>
</evidence>
<proteinExistence type="inferred from homology"/>
<gene>
    <name evidence="14" type="ORF">EVJ46_04435</name>
</gene>
<feature type="domain" description="Cation-transporting P-type ATPase N-terminal" evidence="13">
    <location>
        <begin position="5"/>
        <end position="78"/>
    </location>
</feature>
<dbReference type="InterPro" id="IPR044492">
    <property type="entry name" value="P_typ_ATPase_HD_dom"/>
</dbReference>
<feature type="transmembrane region" description="Helical" evidence="12">
    <location>
        <begin position="759"/>
        <end position="780"/>
    </location>
</feature>
<feature type="transmembrane region" description="Helical" evidence="12">
    <location>
        <begin position="700"/>
        <end position="719"/>
    </location>
</feature>
<dbReference type="Gene3D" id="2.70.150.10">
    <property type="entry name" value="Calcium-transporting ATPase, cytoplasmic transduction domain A"/>
    <property type="match status" value="1"/>
</dbReference>
<reference evidence="14 15" key="1">
    <citation type="journal article" date="2019" name="ISME J.">
        <title>Insights into ecological role of a new deltaproteobacterial order Candidatus Acidulodesulfobacterales by metagenomics and metatranscriptomics.</title>
        <authorList>
            <person name="Tan S."/>
            <person name="Liu J."/>
            <person name="Fang Y."/>
            <person name="Hedlund B.P."/>
            <person name="Lian Z.H."/>
            <person name="Huang L.Y."/>
            <person name="Li J.T."/>
            <person name="Huang L.N."/>
            <person name="Li W.J."/>
            <person name="Jiang H.C."/>
            <person name="Dong H.L."/>
            <person name="Shu W.S."/>
        </authorList>
    </citation>
    <scope>NUCLEOTIDE SEQUENCE [LARGE SCALE GENOMIC DNA]</scope>
    <source>
        <strain evidence="14">AP2</strain>
    </source>
</reference>
<keyword evidence="10 12" id="KW-1133">Transmembrane helix</keyword>
<keyword evidence="3" id="KW-0597">Phosphoprotein</keyword>
<feature type="transmembrane region" description="Helical" evidence="12">
    <location>
        <begin position="261"/>
        <end position="284"/>
    </location>
</feature>
<dbReference type="SUPFAM" id="SSF81653">
    <property type="entry name" value="Calcium ATPase, transduction domain A"/>
    <property type="match status" value="1"/>
</dbReference>
<dbReference type="SFLD" id="SFLDG00002">
    <property type="entry name" value="C1.7:_P-type_atpase_like"/>
    <property type="match status" value="1"/>
</dbReference>
<dbReference type="Gene3D" id="1.20.1110.10">
    <property type="entry name" value="Calcium-transporting ATPase, transmembrane domain"/>
    <property type="match status" value="1"/>
</dbReference>
<dbReference type="NCBIfam" id="TIGR01494">
    <property type="entry name" value="ATPase_P-type"/>
    <property type="match status" value="2"/>
</dbReference>
<dbReference type="PRINTS" id="PR00119">
    <property type="entry name" value="CATATPASE"/>
</dbReference>
<dbReference type="Pfam" id="PF00690">
    <property type="entry name" value="Cation_ATPase_N"/>
    <property type="match status" value="1"/>
</dbReference>
<dbReference type="Proteomes" id="UP000316562">
    <property type="component" value="Unassembled WGS sequence"/>
</dbReference>
<evidence type="ECO:0000256" key="11">
    <source>
        <dbReference type="ARBA" id="ARBA00023136"/>
    </source>
</evidence>
<dbReference type="AlphaFoldDB" id="A0A519BG90"/>
<dbReference type="GO" id="GO:0005524">
    <property type="term" value="F:ATP binding"/>
    <property type="evidence" value="ECO:0007669"/>
    <property type="project" value="UniProtKB-KW"/>
</dbReference>
<name>A0A519BG90_ACIG2</name>
<dbReference type="Pfam" id="PF00702">
    <property type="entry name" value="Hydrolase"/>
    <property type="match status" value="1"/>
</dbReference>
<dbReference type="Pfam" id="PF00122">
    <property type="entry name" value="E1-E2_ATPase"/>
    <property type="match status" value="1"/>
</dbReference>
<comment type="similarity">
    <text evidence="2">Belongs to the cation transport ATPase (P-type) (TC 3.A.3) family. Type IIIA subfamily.</text>
</comment>